<feature type="chain" id="PRO_5026832579" description="Secreted protein" evidence="1">
    <location>
        <begin position="26"/>
        <end position="97"/>
    </location>
</feature>
<organism evidence="3">
    <name type="scientific">Dissoconium aciculare CBS 342.82</name>
    <dbReference type="NCBI Taxonomy" id="1314786"/>
    <lineage>
        <taxon>Eukaryota</taxon>
        <taxon>Fungi</taxon>
        <taxon>Dikarya</taxon>
        <taxon>Ascomycota</taxon>
        <taxon>Pezizomycotina</taxon>
        <taxon>Dothideomycetes</taxon>
        <taxon>Dothideomycetidae</taxon>
        <taxon>Mycosphaerellales</taxon>
        <taxon>Dissoconiaceae</taxon>
        <taxon>Dissoconium</taxon>
    </lineage>
</organism>
<reference evidence="3" key="2">
    <citation type="submission" date="2020-04" db="EMBL/GenBank/DDBJ databases">
        <authorList>
            <consortium name="NCBI Genome Project"/>
        </authorList>
    </citation>
    <scope>NUCLEOTIDE SEQUENCE</scope>
    <source>
        <strain evidence="3">CBS 342.82</strain>
    </source>
</reference>
<evidence type="ECO:0008006" key="4">
    <source>
        <dbReference type="Google" id="ProtNLM"/>
    </source>
</evidence>
<sequence>MFDRRGSRARSGAFLIAVLCKPLWGRQISRRSRVKSPTLQSSLKLTDEAPKPTVFRAHSAAHNKLVTKIHGEVKRWCCEGLEINRPQKARESRYGTG</sequence>
<gene>
    <name evidence="3" type="ORF">K489DRAFT_196534</name>
</gene>
<dbReference type="GeneID" id="54357370"/>
<dbReference type="AlphaFoldDB" id="A0A6J3M5Z3"/>
<proteinExistence type="predicted"/>
<name>A0A6J3M5Z3_9PEZI</name>
<evidence type="ECO:0000313" key="2">
    <source>
        <dbReference type="Proteomes" id="UP000504637"/>
    </source>
</evidence>
<dbReference type="RefSeq" id="XP_033460491.1">
    <property type="nucleotide sequence ID" value="XM_033599571.1"/>
</dbReference>
<reference evidence="3" key="3">
    <citation type="submission" date="2025-08" db="UniProtKB">
        <authorList>
            <consortium name="RefSeq"/>
        </authorList>
    </citation>
    <scope>IDENTIFICATION</scope>
    <source>
        <strain evidence="3">CBS 342.82</strain>
    </source>
</reference>
<reference evidence="3" key="1">
    <citation type="submission" date="2020-01" db="EMBL/GenBank/DDBJ databases">
        <authorList>
            <consortium name="DOE Joint Genome Institute"/>
            <person name="Haridas S."/>
            <person name="Albert R."/>
            <person name="Binder M."/>
            <person name="Bloem J."/>
            <person name="Labutti K."/>
            <person name="Salamov A."/>
            <person name="Andreopoulos B."/>
            <person name="Baker S.E."/>
            <person name="Barry K."/>
            <person name="Bills G."/>
            <person name="Bluhm B.H."/>
            <person name="Cannon C."/>
            <person name="Castanera R."/>
            <person name="Culley D.E."/>
            <person name="Daum C."/>
            <person name="Ezra D."/>
            <person name="Gonzalez J.B."/>
            <person name="Henrissat B."/>
            <person name="Kuo A."/>
            <person name="Liang C."/>
            <person name="Lipzen A."/>
            <person name="Lutzoni F."/>
            <person name="Magnuson J."/>
            <person name="Mondo S."/>
            <person name="Nolan M."/>
            <person name="Ohm R."/>
            <person name="Pangilinan J."/>
            <person name="Park H.-J."/>
            <person name="Ramirez L."/>
            <person name="Alfaro M."/>
            <person name="Sun H."/>
            <person name="Tritt A."/>
            <person name="Yoshinaga Y."/>
            <person name="Zwiers L.-H."/>
            <person name="Turgeon B.G."/>
            <person name="Goodwin S.B."/>
            <person name="Spatafora J.W."/>
            <person name="Crous P.W."/>
            <person name="Grigoriev I.V."/>
        </authorList>
    </citation>
    <scope>NUCLEOTIDE SEQUENCE</scope>
    <source>
        <strain evidence="3">CBS 342.82</strain>
    </source>
</reference>
<evidence type="ECO:0000313" key="3">
    <source>
        <dbReference type="RefSeq" id="XP_033460491.1"/>
    </source>
</evidence>
<dbReference type="Proteomes" id="UP000504637">
    <property type="component" value="Unplaced"/>
</dbReference>
<keyword evidence="2" id="KW-1185">Reference proteome</keyword>
<evidence type="ECO:0000256" key="1">
    <source>
        <dbReference type="SAM" id="SignalP"/>
    </source>
</evidence>
<keyword evidence="1" id="KW-0732">Signal</keyword>
<feature type="signal peptide" evidence="1">
    <location>
        <begin position="1"/>
        <end position="25"/>
    </location>
</feature>
<protein>
    <recommendedName>
        <fullName evidence="4">Secreted protein</fullName>
    </recommendedName>
</protein>
<accession>A0A6J3M5Z3</accession>